<reference evidence="1 2" key="1">
    <citation type="journal article" date="2018" name="Front. Plant Sci.">
        <title>Red Clover (Trifolium pratense) and Zigzag Clover (T. medium) - A Picture of Genomic Similarities and Differences.</title>
        <authorList>
            <person name="Dluhosova J."/>
            <person name="Istvanek J."/>
            <person name="Nedelnik J."/>
            <person name="Repkova J."/>
        </authorList>
    </citation>
    <scope>NUCLEOTIDE SEQUENCE [LARGE SCALE GENOMIC DNA]</scope>
    <source>
        <strain evidence="2">cv. 10/8</strain>
        <tissue evidence="1">Leaf</tissue>
    </source>
</reference>
<keyword evidence="2" id="KW-1185">Reference proteome</keyword>
<comment type="caution">
    <text evidence="1">The sequence shown here is derived from an EMBL/GenBank/DDBJ whole genome shotgun (WGS) entry which is preliminary data.</text>
</comment>
<dbReference type="AlphaFoldDB" id="A0A392R5R3"/>
<proteinExistence type="predicted"/>
<organism evidence="1 2">
    <name type="scientific">Trifolium medium</name>
    <dbReference type="NCBI Taxonomy" id="97028"/>
    <lineage>
        <taxon>Eukaryota</taxon>
        <taxon>Viridiplantae</taxon>
        <taxon>Streptophyta</taxon>
        <taxon>Embryophyta</taxon>
        <taxon>Tracheophyta</taxon>
        <taxon>Spermatophyta</taxon>
        <taxon>Magnoliopsida</taxon>
        <taxon>eudicotyledons</taxon>
        <taxon>Gunneridae</taxon>
        <taxon>Pentapetalae</taxon>
        <taxon>rosids</taxon>
        <taxon>fabids</taxon>
        <taxon>Fabales</taxon>
        <taxon>Fabaceae</taxon>
        <taxon>Papilionoideae</taxon>
        <taxon>50 kb inversion clade</taxon>
        <taxon>NPAAA clade</taxon>
        <taxon>Hologalegina</taxon>
        <taxon>IRL clade</taxon>
        <taxon>Trifolieae</taxon>
        <taxon>Trifolium</taxon>
    </lineage>
</organism>
<dbReference type="EMBL" id="LXQA010188149">
    <property type="protein sequence ID" value="MCI31567.1"/>
    <property type="molecule type" value="Genomic_DNA"/>
</dbReference>
<evidence type="ECO:0000313" key="1">
    <source>
        <dbReference type="EMBL" id="MCI31567.1"/>
    </source>
</evidence>
<accession>A0A392R5R3</accession>
<feature type="non-terminal residue" evidence="1">
    <location>
        <position position="1"/>
    </location>
</feature>
<dbReference type="Proteomes" id="UP000265520">
    <property type="component" value="Unassembled WGS sequence"/>
</dbReference>
<protein>
    <submittedName>
        <fullName evidence="1">DUF506 family protein</fullName>
    </submittedName>
</protein>
<evidence type="ECO:0000313" key="2">
    <source>
        <dbReference type="Proteomes" id="UP000265520"/>
    </source>
</evidence>
<name>A0A392R5R3_9FABA</name>
<sequence length="72" mass="8402">DEWCDDEKNEMLKDLFGENEDVDEDERDVKEMIRKEVEVAIGELVGSDSIVDGFKRRLMSQLREKGFDAGEY</sequence>